<evidence type="ECO:0008006" key="3">
    <source>
        <dbReference type="Google" id="ProtNLM"/>
    </source>
</evidence>
<evidence type="ECO:0000313" key="1">
    <source>
        <dbReference type="EMBL" id="SEB13603.1"/>
    </source>
</evidence>
<evidence type="ECO:0000313" key="2">
    <source>
        <dbReference type="Proteomes" id="UP000199397"/>
    </source>
</evidence>
<name>A0A1H4GVN0_9GAMM</name>
<protein>
    <recommendedName>
        <fullName evidence="3">Lipoprotein</fullName>
    </recommendedName>
</protein>
<dbReference type="STRING" id="525918.SAMN05660964_03751"/>
<gene>
    <name evidence="1" type="ORF">SAMN05660964_03751</name>
</gene>
<accession>A0A1H4GVN0</accession>
<dbReference type="Proteomes" id="UP000199397">
    <property type="component" value="Unassembled WGS sequence"/>
</dbReference>
<organism evidence="1 2">
    <name type="scientific">Thiothrix caldifontis</name>
    <dbReference type="NCBI Taxonomy" id="525918"/>
    <lineage>
        <taxon>Bacteria</taxon>
        <taxon>Pseudomonadati</taxon>
        <taxon>Pseudomonadota</taxon>
        <taxon>Gammaproteobacteria</taxon>
        <taxon>Thiotrichales</taxon>
        <taxon>Thiotrichaceae</taxon>
        <taxon>Thiothrix</taxon>
    </lineage>
</organism>
<dbReference type="OrthoDB" id="5623998at2"/>
<proteinExistence type="predicted"/>
<dbReference type="PROSITE" id="PS51257">
    <property type="entry name" value="PROKAR_LIPOPROTEIN"/>
    <property type="match status" value="1"/>
</dbReference>
<reference evidence="1 2" key="1">
    <citation type="submission" date="2016-10" db="EMBL/GenBank/DDBJ databases">
        <authorList>
            <person name="de Groot N.N."/>
        </authorList>
    </citation>
    <scope>NUCLEOTIDE SEQUENCE [LARGE SCALE GENOMIC DNA]</scope>
    <source>
        <strain evidence="1 2">DSM 21228</strain>
    </source>
</reference>
<keyword evidence="2" id="KW-1185">Reference proteome</keyword>
<dbReference type="AlphaFoldDB" id="A0A1H4GVN0"/>
<dbReference type="EMBL" id="FNQP01000045">
    <property type="protein sequence ID" value="SEB13603.1"/>
    <property type="molecule type" value="Genomic_DNA"/>
</dbReference>
<sequence>MRKLVVLTSVFMLASCSGGHGLDSPIKTCKAVTSVLAGDKSVVWHGEKQTEQTGVQLQVTLDFALVGQADGEISQAVCIYGLSSPDMDYRNAMGEYANTPTAMMINGISIPDSDLVQAVNRATADTAQGIGQEALDKINGKSGY</sequence>
<dbReference type="RefSeq" id="WP_093071115.1">
    <property type="nucleotide sequence ID" value="NZ_FNQP01000045.1"/>
</dbReference>